<evidence type="ECO:0000313" key="2">
    <source>
        <dbReference type="EMBL" id="AFM31332.1"/>
    </source>
</evidence>
<organism evidence="2 3">
    <name type="scientific">Stutzerimonas stutzeri CCUG 29243</name>
    <dbReference type="NCBI Taxonomy" id="1196835"/>
    <lineage>
        <taxon>Bacteria</taxon>
        <taxon>Pseudomonadati</taxon>
        <taxon>Pseudomonadota</taxon>
        <taxon>Gammaproteobacteria</taxon>
        <taxon>Pseudomonadales</taxon>
        <taxon>Pseudomonadaceae</taxon>
        <taxon>Stutzerimonas</taxon>
    </lineage>
</organism>
<proteinExistence type="predicted"/>
<dbReference type="HOGENOM" id="CLU_1863506_0_0_6"/>
<keyword evidence="1" id="KW-0732">Signal</keyword>
<dbReference type="KEGG" id="psc:A458_00320"/>
<name>I4CMM5_STUST</name>
<dbReference type="AlphaFoldDB" id="I4CMM5"/>
<protein>
    <submittedName>
        <fullName evidence="2">Uncharacterized protein</fullName>
    </submittedName>
</protein>
<feature type="chain" id="PRO_5003687308" evidence="1">
    <location>
        <begin position="45"/>
        <end position="152"/>
    </location>
</feature>
<dbReference type="EMBL" id="CP003677">
    <property type="protein sequence ID" value="AFM31332.1"/>
    <property type="molecule type" value="Genomic_DNA"/>
</dbReference>
<sequence>MHLAYSGASGGLSAAKHAEGHAMPTLRTVSSCLMLCLAASSVWAAQPAMEQTEGDSKSAFVLHEGGNMHTDQAALRERRAKAYEVEVREAHDELMAAKYAITQKYLAKLPAHEREALRAEVAAQHATFAYRYPEAHARLLQSNPHKTEISQD</sequence>
<feature type="signal peptide" evidence="1">
    <location>
        <begin position="1"/>
        <end position="44"/>
    </location>
</feature>
<gene>
    <name evidence="2" type="ORF">A458_00320</name>
</gene>
<dbReference type="Proteomes" id="UP000006063">
    <property type="component" value="Chromosome"/>
</dbReference>
<evidence type="ECO:0000256" key="1">
    <source>
        <dbReference type="SAM" id="SignalP"/>
    </source>
</evidence>
<accession>I4CMM5</accession>
<dbReference type="eggNOG" id="ENOG5031FS3">
    <property type="taxonomic scope" value="Bacteria"/>
</dbReference>
<dbReference type="PATRIC" id="fig|1196835.3.peg.60"/>
<evidence type="ECO:0000313" key="3">
    <source>
        <dbReference type="Proteomes" id="UP000006063"/>
    </source>
</evidence>
<reference evidence="2 3" key="1">
    <citation type="journal article" date="2012" name="J. Bacteriol.">
        <title>Complete Genome Sequence of the Naphthalene-Degrading Bacterium Pseudomonas stutzeri AN10 (CCUG 29243).</title>
        <authorList>
            <person name="Brunet-Galmes I."/>
            <person name="Busquets A."/>
            <person name="Pena A."/>
            <person name="Gomila M."/>
            <person name="Nogales B."/>
            <person name="Garcia-Valdes E."/>
            <person name="Lalucat J."/>
            <person name="Bennasar A."/>
            <person name="Bosch R."/>
        </authorList>
    </citation>
    <scope>NUCLEOTIDE SEQUENCE [LARGE SCALE GENOMIC DNA]</scope>
    <source>
        <strain evidence="2 3">CCUG 29243</strain>
    </source>
</reference>